<organism evidence="1 2">
    <name type="scientific">Gibberella intermedia</name>
    <name type="common">Bulb rot disease fungus</name>
    <name type="synonym">Fusarium proliferatum</name>
    <dbReference type="NCBI Taxonomy" id="948311"/>
    <lineage>
        <taxon>Eukaryota</taxon>
        <taxon>Fungi</taxon>
        <taxon>Dikarya</taxon>
        <taxon>Ascomycota</taxon>
        <taxon>Pezizomycotina</taxon>
        <taxon>Sordariomycetes</taxon>
        <taxon>Hypocreomycetidae</taxon>
        <taxon>Hypocreales</taxon>
        <taxon>Nectriaceae</taxon>
        <taxon>Fusarium</taxon>
        <taxon>Fusarium fujikuroi species complex</taxon>
    </lineage>
</organism>
<proteinExistence type="predicted"/>
<evidence type="ECO:0000313" key="1">
    <source>
        <dbReference type="EMBL" id="RBA14236.1"/>
    </source>
</evidence>
<accession>A0A365N0E4</accession>
<sequence>MFSGLGERYYRLAISVNGERLAVGSSEPGIVEIWEVKNAVLQHTLNVPLADFPCIAFSPDAAKIAYTLWGALEIRSLPGLETPNIKTEMAPGESFIRTLTFRGERLIGVYLNTQVQVWNTSTGDSLSLCQPCPELGLQQSRLATSFLNLDAIVLGSRASDDVLSTYYIGRDPAWIMRNGDRILWLPPDYKPESAYMSGTTMVLGTFSGRVLFSYLKE</sequence>
<protein>
    <submittedName>
        <fullName evidence="1">Uncharacterized protein</fullName>
    </submittedName>
</protein>
<dbReference type="SUPFAM" id="SSF50969">
    <property type="entry name" value="YVTN repeat-like/Quinoprotein amine dehydrogenase"/>
    <property type="match status" value="1"/>
</dbReference>
<evidence type="ECO:0000313" key="2">
    <source>
        <dbReference type="Proteomes" id="UP000251714"/>
    </source>
</evidence>
<dbReference type="AlphaFoldDB" id="A0A365N0E4"/>
<dbReference type="InterPro" id="IPR015943">
    <property type="entry name" value="WD40/YVTN_repeat-like_dom_sf"/>
</dbReference>
<comment type="caution">
    <text evidence="1">The sequence shown here is derived from an EMBL/GenBank/DDBJ whole genome shotgun (WGS) entry which is preliminary data.</text>
</comment>
<dbReference type="EMBL" id="PKMI01000028">
    <property type="protein sequence ID" value="RBA14236.1"/>
    <property type="molecule type" value="Genomic_DNA"/>
</dbReference>
<gene>
    <name evidence="1" type="ORF">FPRO05_03028</name>
</gene>
<dbReference type="Proteomes" id="UP000251714">
    <property type="component" value="Unassembled WGS sequence"/>
</dbReference>
<dbReference type="Gene3D" id="2.130.10.10">
    <property type="entry name" value="YVTN repeat-like/Quinoprotein amine dehydrogenase"/>
    <property type="match status" value="1"/>
</dbReference>
<name>A0A365N0E4_GIBIN</name>
<dbReference type="InterPro" id="IPR011044">
    <property type="entry name" value="Quino_amine_DH_bsu"/>
</dbReference>
<reference evidence="1 2" key="1">
    <citation type="submission" date="2017-12" db="EMBL/GenBank/DDBJ databases">
        <title>Genome sequence of the mycotoxigenic crop pathogen Fusarium proliferatum, strain ITEM 2341 from Date Palm.</title>
        <authorList>
            <person name="Almiman B.F."/>
            <person name="Shittu T.A."/>
            <person name="Muthumeenakshi S."/>
            <person name="Baroncelli R."/>
            <person name="Sreenivasaprasada S."/>
        </authorList>
    </citation>
    <scope>NUCLEOTIDE SEQUENCE [LARGE SCALE GENOMIC DNA]</scope>
    <source>
        <strain evidence="1 2">ITEM 2341</strain>
    </source>
</reference>